<feature type="compositionally biased region" description="Polar residues" evidence="7">
    <location>
        <begin position="1"/>
        <end position="22"/>
    </location>
</feature>
<dbReference type="GO" id="GO:0006351">
    <property type="term" value="P:DNA-templated transcription"/>
    <property type="evidence" value="ECO:0007669"/>
    <property type="project" value="InterPro"/>
</dbReference>
<dbReference type="InterPro" id="IPR007219">
    <property type="entry name" value="XnlR_reg_dom"/>
</dbReference>
<dbReference type="PANTHER" id="PTHR31313">
    <property type="entry name" value="TY1 ENHANCER ACTIVATOR"/>
    <property type="match status" value="1"/>
</dbReference>
<dbReference type="Pfam" id="PF04082">
    <property type="entry name" value="Fungal_trans"/>
    <property type="match status" value="1"/>
</dbReference>
<dbReference type="OrthoDB" id="2123952at2759"/>
<accession>S7REB0</accession>
<evidence type="ECO:0000256" key="3">
    <source>
        <dbReference type="ARBA" id="ARBA00023015"/>
    </source>
</evidence>
<evidence type="ECO:0000313" key="9">
    <source>
        <dbReference type="EMBL" id="EPQ52540.1"/>
    </source>
</evidence>
<keyword evidence="1" id="KW-0479">Metal-binding</keyword>
<keyword evidence="4" id="KW-0238">DNA-binding</keyword>
<evidence type="ECO:0000256" key="6">
    <source>
        <dbReference type="ARBA" id="ARBA00023242"/>
    </source>
</evidence>
<dbReference type="SMART" id="SM00906">
    <property type="entry name" value="Fungal_trans"/>
    <property type="match status" value="1"/>
</dbReference>
<evidence type="ECO:0000259" key="8">
    <source>
        <dbReference type="SMART" id="SM00906"/>
    </source>
</evidence>
<dbReference type="PANTHER" id="PTHR31313:SF78">
    <property type="entry name" value="TRANSCRIPTION FACTOR DOMAIN-CONTAINING PROTEIN"/>
    <property type="match status" value="1"/>
</dbReference>
<evidence type="ECO:0000256" key="2">
    <source>
        <dbReference type="ARBA" id="ARBA00022833"/>
    </source>
</evidence>
<dbReference type="GeneID" id="19302378"/>
<protein>
    <recommendedName>
        <fullName evidence="8">Xylanolytic transcriptional activator regulatory domain-containing protein</fullName>
    </recommendedName>
</protein>
<dbReference type="Proteomes" id="UP000030669">
    <property type="component" value="Unassembled WGS sequence"/>
</dbReference>
<keyword evidence="10" id="KW-1185">Reference proteome</keyword>
<dbReference type="KEGG" id="gtr:GLOTRDRAFT_131776"/>
<evidence type="ECO:0000256" key="5">
    <source>
        <dbReference type="ARBA" id="ARBA00023163"/>
    </source>
</evidence>
<dbReference type="InterPro" id="IPR051615">
    <property type="entry name" value="Transcr_Regulatory_Elem"/>
</dbReference>
<feature type="domain" description="Xylanolytic transcriptional activator regulatory" evidence="8">
    <location>
        <begin position="444"/>
        <end position="523"/>
    </location>
</feature>
<name>S7REB0_GLOTA</name>
<dbReference type="GO" id="GO:0003677">
    <property type="term" value="F:DNA binding"/>
    <property type="evidence" value="ECO:0007669"/>
    <property type="project" value="UniProtKB-KW"/>
</dbReference>
<dbReference type="CDD" id="cd12148">
    <property type="entry name" value="fungal_TF_MHR"/>
    <property type="match status" value="1"/>
</dbReference>
<gene>
    <name evidence="9" type="ORF">GLOTRDRAFT_131776</name>
</gene>
<dbReference type="AlphaFoldDB" id="S7REB0"/>
<feature type="region of interest" description="Disordered" evidence="7">
    <location>
        <begin position="817"/>
        <end position="847"/>
    </location>
</feature>
<dbReference type="eggNOG" id="ENOG502QW0K">
    <property type="taxonomic scope" value="Eukaryota"/>
</dbReference>
<feature type="region of interest" description="Disordered" evidence="7">
    <location>
        <begin position="157"/>
        <end position="182"/>
    </location>
</feature>
<keyword evidence="3" id="KW-0805">Transcription regulation</keyword>
<keyword evidence="5" id="KW-0804">Transcription</keyword>
<evidence type="ECO:0000256" key="1">
    <source>
        <dbReference type="ARBA" id="ARBA00022723"/>
    </source>
</evidence>
<feature type="compositionally biased region" description="Low complexity" evidence="7">
    <location>
        <begin position="23"/>
        <end position="32"/>
    </location>
</feature>
<dbReference type="OMA" id="CRLAVIF"/>
<evidence type="ECO:0000256" key="7">
    <source>
        <dbReference type="SAM" id="MobiDB-lite"/>
    </source>
</evidence>
<keyword evidence="2" id="KW-0862">Zinc</keyword>
<organism evidence="9 10">
    <name type="scientific">Gloeophyllum trabeum (strain ATCC 11539 / FP-39264 / Madison 617)</name>
    <name type="common">Brown rot fungus</name>
    <dbReference type="NCBI Taxonomy" id="670483"/>
    <lineage>
        <taxon>Eukaryota</taxon>
        <taxon>Fungi</taxon>
        <taxon>Dikarya</taxon>
        <taxon>Basidiomycota</taxon>
        <taxon>Agaricomycotina</taxon>
        <taxon>Agaricomycetes</taxon>
        <taxon>Gloeophyllales</taxon>
        <taxon>Gloeophyllaceae</taxon>
        <taxon>Gloeophyllum</taxon>
    </lineage>
</organism>
<evidence type="ECO:0000313" key="10">
    <source>
        <dbReference type="Proteomes" id="UP000030669"/>
    </source>
</evidence>
<dbReference type="HOGENOM" id="CLU_004748_1_0_1"/>
<proteinExistence type="predicted"/>
<feature type="region of interest" description="Disordered" evidence="7">
    <location>
        <begin position="1"/>
        <end position="42"/>
    </location>
</feature>
<dbReference type="EMBL" id="KB469307">
    <property type="protein sequence ID" value="EPQ52540.1"/>
    <property type="molecule type" value="Genomic_DNA"/>
</dbReference>
<reference evidence="9 10" key="1">
    <citation type="journal article" date="2012" name="Science">
        <title>The Paleozoic origin of enzymatic lignin decomposition reconstructed from 31 fungal genomes.</title>
        <authorList>
            <person name="Floudas D."/>
            <person name="Binder M."/>
            <person name="Riley R."/>
            <person name="Barry K."/>
            <person name="Blanchette R.A."/>
            <person name="Henrissat B."/>
            <person name="Martinez A.T."/>
            <person name="Otillar R."/>
            <person name="Spatafora J.W."/>
            <person name="Yadav J.S."/>
            <person name="Aerts A."/>
            <person name="Benoit I."/>
            <person name="Boyd A."/>
            <person name="Carlson A."/>
            <person name="Copeland A."/>
            <person name="Coutinho P.M."/>
            <person name="de Vries R.P."/>
            <person name="Ferreira P."/>
            <person name="Findley K."/>
            <person name="Foster B."/>
            <person name="Gaskell J."/>
            <person name="Glotzer D."/>
            <person name="Gorecki P."/>
            <person name="Heitman J."/>
            <person name="Hesse C."/>
            <person name="Hori C."/>
            <person name="Igarashi K."/>
            <person name="Jurgens J.A."/>
            <person name="Kallen N."/>
            <person name="Kersten P."/>
            <person name="Kohler A."/>
            <person name="Kuees U."/>
            <person name="Kumar T.K.A."/>
            <person name="Kuo A."/>
            <person name="LaButti K."/>
            <person name="Larrondo L.F."/>
            <person name="Lindquist E."/>
            <person name="Ling A."/>
            <person name="Lombard V."/>
            <person name="Lucas S."/>
            <person name="Lundell T."/>
            <person name="Martin R."/>
            <person name="McLaughlin D.J."/>
            <person name="Morgenstern I."/>
            <person name="Morin E."/>
            <person name="Murat C."/>
            <person name="Nagy L.G."/>
            <person name="Nolan M."/>
            <person name="Ohm R.A."/>
            <person name="Patyshakuliyeva A."/>
            <person name="Rokas A."/>
            <person name="Ruiz-Duenas F.J."/>
            <person name="Sabat G."/>
            <person name="Salamov A."/>
            <person name="Samejima M."/>
            <person name="Schmutz J."/>
            <person name="Slot J.C."/>
            <person name="St John F."/>
            <person name="Stenlid J."/>
            <person name="Sun H."/>
            <person name="Sun S."/>
            <person name="Syed K."/>
            <person name="Tsang A."/>
            <person name="Wiebenga A."/>
            <person name="Young D."/>
            <person name="Pisabarro A."/>
            <person name="Eastwood D.C."/>
            <person name="Martin F."/>
            <person name="Cullen D."/>
            <person name="Grigoriev I.V."/>
            <person name="Hibbett D.S."/>
        </authorList>
    </citation>
    <scope>NUCLEOTIDE SEQUENCE [LARGE SCALE GENOMIC DNA]</scope>
    <source>
        <strain evidence="9 10">ATCC 11539</strain>
    </source>
</reference>
<dbReference type="GO" id="GO:0008270">
    <property type="term" value="F:zinc ion binding"/>
    <property type="evidence" value="ECO:0007669"/>
    <property type="project" value="InterPro"/>
</dbReference>
<evidence type="ECO:0000256" key="4">
    <source>
        <dbReference type="ARBA" id="ARBA00023125"/>
    </source>
</evidence>
<sequence length="847" mass="92748">MAGDTQDSTNSTVMSGSTSTPESAGSEISSTSSKKRGVRGARFDARGLRKSVLAWPARQQELSAWFQRGPPKGYIQALEQRWYRSESILAVLMSSPHPAARAVVGLLQEDPLAREVLQDVNVGPLGASGRAALTERATMNEVLSYLAQHEDSLSAYGAGRVPSRHSRATREEVSSQTPPMSFQDLGRWQDRLSAYLAFPQYPAPPNVQINTQDYGYPGDVPAAASHSALPMLSMSPLYSTEPAHDRLFSPSTISETVDAFGYLSVDENQQLRYHGRTSDLSVVGSEQGSDGRSGIWQLPSAGTRCAVSEDDARADDVRFQLPSGEEQEHLVTVYFTHVHPIFPLISKRQFMQEFRNSLQGGTPPPETQSPWKSLLFAVFALAERYNAAMQASPPVEDPSRGRGFAQAARQIQLASLKHSHPWFCQALILMSVGEFVIEGSSEQAYIFSGNAIRMAYALGLHRDPAKWRVHGEELFSEEEKQSRRVTWWACCIVDRRLSVFLGRPIQIQESDHDVALPTMVEDEEAALSQAMGDHPAPPSSMPTAQGVAECFRATASLSAIIADIVRELYATKSITPNPLGTIQVLDARLTGWYTSLPASLLYHASAQLATAPPHVIMLHIEYWYAVMILHRAILPKELRGEVALHRQAPTQDMIRHLERCQTAAAKISYIVDVHREVTGLRFNPPFLTSHILSAGVTHVLLLGLRPMDEVASRGLAQCLIALQSMEAWWPSAEIANALLKEVKQRFLDHRRVSPGADPYRQGYVADPLHSHTMAQMLGLNMTAMSAGAGMAPPHHAYGWVPEGMSVDVGGPVSPIARASTSGQPSAPFVEGHRSGRAVQPDMDIGNA</sequence>
<dbReference type="RefSeq" id="XP_007868845.1">
    <property type="nucleotide sequence ID" value="XM_007870654.1"/>
</dbReference>
<keyword evidence="6" id="KW-0539">Nucleus</keyword>